<accession>A0A5N4B5V5</accession>
<dbReference type="Pfam" id="PF06477">
    <property type="entry name" value="DUF1091"/>
    <property type="match status" value="1"/>
</dbReference>
<dbReference type="PANTHER" id="PTHR21112">
    <property type="entry name" value="CHEMOSENSORY PROTEIN A 29A-RELATED"/>
    <property type="match status" value="1"/>
</dbReference>
<reference evidence="1 2" key="1">
    <citation type="journal article" date="2018" name="Elife">
        <title>Firefly genomes illuminate parallel origins of bioluminescence in beetles.</title>
        <authorList>
            <person name="Fallon T.R."/>
            <person name="Lower S.E."/>
            <person name="Chang C.H."/>
            <person name="Bessho-Uehara M."/>
            <person name="Martin G.J."/>
            <person name="Bewick A.J."/>
            <person name="Behringer M."/>
            <person name="Debat H.J."/>
            <person name="Wong I."/>
            <person name="Day J.C."/>
            <person name="Suvorov A."/>
            <person name="Silva C.J."/>
            <person name="Stanger-Hall K.F."/>
            <person name="Hall D.W."/>
            <person name="Schmitz R.J."/>
            <person name="Nelson D.R."/>
            <person name="Lewis S.M."/>
            <person name="Shigenobu S."/>
            <person name="Bybee S.M."/>
            <person name="Larracuente A.M."/>
            <person name="Oba Y."/>
            <person name="Weng J.K."/>
        </authorList>
    </citation>
    <scope>NUCLEOTIDE SEQUENCE [LARGE SCALE GENOMIC DNA]</scope>
    <source>
        <strain evidence="1">1611_PpyrPB1</strain>
        <tissue evidence="1">Whole body</tissue>
    </source>
</reference>
<dbReference type="InterPro" id="IPR010512">
    <property type="entry name" value="DUF1091"/>
</dbReference>
<sequence length="165" mass="18977">MSESVQNGYSFVHERCDVSDVNDNLVKNFTYKCVKVNPNRLYLNFSFISNGRIINDRDGQISVSSGFFRGNQYRKGPVEFKMPYCEGMNRKEFDIPNLLKDSNVQCPILKGVFYYGCNIEPNATNFPPFIPEGRWKLIIKFIVGSETAFSVNWYAKVVYPLPVTL</sequence>
<dbReference type="EMBL" id="VVIM01000001">
    <property type="protein sequence ID" value="KAB0804989.1"/>
    <property type="molecule type" value="Genomic_DNA"/>
</dbReference>
<dbReference type="AlphaFoldDB" id="A0A5N4B5V5"/>
<dbReference type="InParanoid" id="A0A5N4B5V5"/>
<dbReference type="PANTHER" id="PTHR21112:SF0">
    <property type="entry name" value="CHEMOSENSORY PROTEIN A 29A-RELATED"/>
    <property type="match status" value="1"/>
</dbReference>
<evidence type="ECO:0000313" key="1">
    <source>
        <dbReference type="EMBL" id="KAB0804989.1"/>
    </source>
</evidence>
<evidence type="ECO:0000313" key="2">
    <source>
        <dbReference type="Proteomes" id="UP000327044"/>
    </source>
</evidence>
<name>A0A5N4B5V5_PHOPY</name>
<gene>
    <name evidence="1" type="ORF">PPYR_01959</name>
</gene>
<comment type="caution">
    <text evidence="1">The sequence shown here is derived from an EMBL/GenBank/DDBJ whole genome shotgun (WGS) entry which is preliminary data.</text>
</comment>
<keyword evidence="2" id="KW-1185">Reference proteome</keyword>
<proteinExistence type="predicted"/>
<evidence type="ECO:0008006" key="3">
    <source>
        <dbReference type="Google" id="ProtNLM"/>
    </source>
</evidence>
<dbReference type="OrthoDB" id="8180029at2759"/>
<organism evidence="1 2">
    <name type="scientific">Photinus pyralis</name>
    <name type="common">Common eastern firefly</name>
    <name type="synonym">Lampyris pyralis</name>
    <dbReference type="NCBI Taxonomy" id="7054"/>
    <lineage>
        <taxon>Eukaryota</taxon>
        <taxon>Metazoa</taxon>
        <taxon>Ecdysozoa</taxon>
        <taxon>Arthropoda</taxon>
        <taxon>Hexapoda</taxon>
        <taxon>Insecta</taxon>
        <taxon>Pterygota</taxon>
        <taxon>Neoptera</taxon>
        <taxon>Endopterygota</taxon>
        <taxon>Coleoptera</taxon>
        <taxon>Polyphaga</taxon>
        <taxon>Elateriformia</taxon>
        <taxon>Elateroidea</taxon>
        <taxon>Lampyridae</taxon>
        <taxon>Lampyrinae</taxon>
        <taxon>Photinus</taxon>
    </lineage>
</organism>
<protein>
    <recommendedName>
        <fullName evidence="3">MD-2-related lipid-recognition domain-containing protein</fullName>
    </recommendedName>
</protein>
<dbReference type="Proteomes" id="UP000327044">
    <property type="component" value="Unassembled WGS sequence"/>
</dbReference>